<comment type="caution">
    <text evidence="1">The sequence shown here is derived from an EMBL/GenBank/DDBJ whole genome shotgun (WGS) entry which is preliminary data.</text>
</comment>
<dbReference type="Proteomes" id="UP000885348">
    <property type="component" value="Unassembled WGS sequence"/>
</dbReference>
<reference evidence="1" key="1">
    <citation type="submission" date="2018-09" db="EMBL/GenBank/DDBJ databases">
        <authorList>
            <person name="Ashton P.M."/>
            <person name="Dallman T."/>
            <person name="Nair S."/>
            <person name="De Pinna E."/>
            <person name="Peters T."/>
            <person name="Grant K."/>
        </authorList>
    </citation>
    <scope>NUCLEOTIDE SEQUENCE [LARGE SCALE GENOMIC DNA]</scope>
    <source>
        <strain evidence="1">598938</strain>
    </source>
</reference>
<accession>A0A403QPW0</accession>
<evidence type="ECO:0000313" key="1">
    <source>
        <dbReference type="EMBL" id="MML56854.1"/>
    </source>
</evidence>
<protein>
    <submittedName>
        <fullName evidence="1">Uncharacterized protein</fullName>
    </submittedName>
</protein>
<dbReference type="EMBL" id="RVVJ01000057">
    <property type="protein sequence ID" value="MML56854.1"/>
    <property type="molecule type" value="Genomic_DNA"/>
</dbReference>
<name>A0A403QPW0_SALET</name>
<sequence>MEMIPTATLIRRVYRIAVLPIMRNYCMGFTERKCEDNRMTGKCPRCGEICEFIFRHSITVNGKAVYPKKAKAFRIPQCDCTEKKIAK</sequence>
<proteinExistence type="predicted"/>
<dbReference type="AlphaFoldDB" id="A0A403QPW0"/>
<organism evidence="1">
    <name type="scientific">Salmonella enterica I</name>
    <dbReference type="NCBI Taxonomy" id="59201"/>
    <lineage>
        <taxon>Bacteria</taxon>
        <taxon>Pseudomonadati</taxon>
        <taxon>Pseudomonadota</taxon>
        <taxon>Gammaproteobacteria</taxon>
        <taxon>Enterobacterales</taxon>
        <taxon>Enterobacteriaceae</taxon>
        <taxon>Salmonella</taxon>
    </lineage>
</organism>
<gene>
    <name evidence="1" type="ORF">D7N80_26975</name>
</gene>